<dbReference type="Gene3D" id="2.30.40.10">
    <property type="entry name" value="Urease, subunit C, domain 1"/>
    <property type="match status" value="1"/>
</dbReference>
<dbReference type="GO" id="GO:0008448">
    <property type="term" value="F:N-acetylglucosamine-6-phosphate deacetylase activity"/>
    <property type="evidence" value="ECO:0007669"/>
    <property type="project" value="UniProtKB-EC"/>
</dbReference>
<comment type="cofactor">
    <cofactor evidence="8">
        <name>a divalent metal cation</name>
        <dbReference type="ChEBI" id="CHEBI:60240"/>
    </cofactor>
    <text evidence="8">Binds 1 divalent metal cation per subunit.</text>
</comment>
<dbReference type="InterPro" id="IPR006680">
    <property type="entry name" value="Amidohydro-rel"/>
</dbReference>
<dbReference type="RefSeq" id="WP_124233807.1">
    <property type="nucleotide sequence ID" value="NZ_RHHM01000011.1"/>
</dbReference>
<evidence type="ECO:0000256" key="1">
    <source>
        <dbReference type="ARBA" id="ARBA00010716"/>
    </source>
</evidence>
<comment type="caution">
    <text evidence="10">The sequence shown here is derived from an EMBL/GenBank/DDBJ whole genome shotgun (WGS) entry which is preliminary data.</text>
</comment>
<feature type="binding site" evidence="7">
    <location>
        <begin position="306"/>
        <end position="308"/>
    </location>
    <ligand>
        <name>substrate</name>
    </ligand>
</feature>
<dbReference type="EMBL" id="RHHM01000011">
    <property type="protein sequence ID" value="RQM37495.1"/>
    <property type="molecule type" value="Genomic_DNA"/>
</dbReference>
<organism evidence="10 11">
    <name type="scientific">Erwinia psidii</name>
    <dbReference type="NCBI Taxonomy" id="69224"/>
    <lineage>
        <taxon>Bacteria</taxon>
        <taxon>Pseudomonadati</taxon>
        <taxon>Pseudomonadota</taxon>
        <taxon>Gammaproteobacteria</taxon>
        <taxon>Enterobacterales</taxon>
        <taxon>Erwiniaceae</taxon>
        <taxon>Erwinia</taxon>
    </lineage>
</organism>
<dbReference type="EC" id="3.5.1.25" evidence="10"/>
<feature type="domain" description="Amidohydrolase-related" evidence="9">
    <location>
        <begin position="51"/>
        <end position="379"/>
    </location>
</feature>
<feature type="binding site" evidence="8">
    <location>
        <position position="216"/>
    </location>
    <ligand>
        <name>Zn(2+)</name>
        <dbReference type="ChEBI" id="CHEBI:29105"/>
    </ligand>
</feature>
<feature type="binding site" evidence="7">
    <location>
        <position position="227"/>
    </location>
    <ligand>
        <name>substrate</name>
    </ligand>
</feature>
<dbReference type="InterPro" id="IPR032466">
    <property type="entry name" value="Metal_Hydrolase"/>
</dbReference>
<dbReference type="PANTHER" id="PTHR11113:SF14">
    <property type="entry name" value="N-ACETYLGLUCOSAMINE-6-PHOSPHATE DEACETYLASE"/>
    <property type="match status" value="1"/>
</dbReference>
<dbReference type="SUPFAM" id="SSF51556">
    <property type="entry name" value="Metallo-dependent hydrolases"/>
    <property type="match status" value="1"/>
</dbReference>
<name>A0A3N6UXC7_9GAMM</name>
<dbReference type="Proteomes" id="UP000279457">
    <property type="component" value="Unassembled WGS sequence"/>
</dbReference>
<keyword evidence="3 5" id="KW-0378">Hydrolase</keyword>
<feature type="binding site" evidence="8">
    <location>
        <position position="131"/>
    </location>
    <ligand>
        <name>Zn(2+)</name>
        <dbReference type="ChEBI" id="CHEBI:29105"/>
    </ligand>
</feature>
<evidence type="ECO:0000256" key="2">
    <source>
        <dbReference type="ARBA" id="ARBA00022723"/>
    </source>
</evidence>
<dbReference type="NCBIfam" id="NF008371">
    <property type="entry name" value="PRK11170.1"/>
    <property type="match status" value="1"/>
</dbReference>
<keyword evidence="4 5" id="KW-0119">Carbohydrate metabolism</keyword>
<reference evidence="10 11" key="1">
    <citation type="submission" date="2018-10" db="EMBL/GenBank/DDBJ databases">
        <title>Draft genome sequence for the type isolate of Erwinia psidii, agent causal of bacterial blight in guava (Psidium guajava) and wilt and die-back of Eucalyptus spp.</title>
        <authorList>
            <person name="Hermenegildo P.S."/>
            <person name="Santos S.A."/>
            <person name="Guimaraes L.M.S."/>
            <person name="Vidigal P.M.P."/>
            <person name="Pereira I.C."/>
            <person name="Badel J.L."/>
            <person name="Alfenas-Zerbini P."/>
            <person name="Ferreira M.A.S.V."/>
            <person name="Alfenas A.C."/>
        </authorList>
    </citation>
    <scope>NUCLEOTIDE SEQUENCE [LARGE SCALE GENOMIC DNA]</scope>
    <source>
        <strain evidence="10 11">IBSBF 435</strain>
    </source>
</reference>
<evidence type="ECO:0000313" key="11">
    <source>
        <dbReference type="Proteomes" id="UP000279457"/>
    </source>
</evidence>
<evidence type="ECO:0000313" key="10">
    <source>
        <dbReference type="EMBL" id="RQM37495.1"/>
    </source>
</evidence>
<feature type="binding site" evidence="7">
    <location>
        <begin position="219"/>
        <end position="220"/>
    </location>
    <ligand>
        <name>substrate</name>
    </ligand>
</feature>
<dbReference type="InterPro" id="IPR003764">
    <property type="entry name" value="GlcNAc_6-P_deAcase"/>
</dbReference>
<feature type="binding site" evidence="7">
    <location>
        <position position="251"/>
    </location>
    <ligand>
        <name>substrate</name>
    </ligand>
</feature>
<dbReference type="NCBIfam" id="TIGR00221">
    <property type="entry name" value="nagA"/>
    <property type="match status" value="1"/>
</dbReference>
<dbReference type="PANTHER" id="PTHR11113">
    <property type="entry name" value="N-ACETYLGLUCOSAMINE-6-PHOSPHATE DEACETYLASE"/>
    <property type="match status" value="1"/>
</dbReference>
<dbReference type="PIRSF" id="PIRSF038994">
    <property type="entry name" value="NagA"/>
    <property type="match status" value="1"/>
</dbReference>
<evidence type="ECO:0000256" key="5">
    <source>
        <dbReference type="PIRNR" id="PIRNR038994"/>
    </source>
</evidence>
<dbReference type="CDD" id="cd00854">
    <property type="entry name" value="NagA"/>
    <property type="match status" value="1"/>
</dbReference>
<comment type="similarity">
    <text evidence="1 5">Belongs to the metallo-dependent hydrolases superfamily. NagA family.</text>
</comment>
<feature type="active site" description="Proton donor/acceptor" evidence="6">
    <location>
        <position position="273"/>
    </location>
</feature>
<dbReference type="SUPFAM" id="SSF51338">
    <property type="entry name" value="Composite domain of metallo-dependent hydrolases"/>
    <property type="match status" value="1"/>
</dbReference>
<sequence length="379" mass="40440">MYALTNGRIYTGHEILDNHAVVIAGSLIDSVCKSADLPANVPTHDVNGALIAPGFIDLQLNGCGGVQFNDDLAAISTETMTVMQKANERSGCTSFLPTLITSSDEMMKHAVEVMRAYLAQNNNQALGLHLEGPWLSPRKPGTHNPAVIRTPEPALVNFLCENADVISKITLAPEQVDSTVIRQLHNAGIVISAGHSHATYDEARRGIAAGVSFATHLYNAMPATSGREPGLIGALFDSPNVWCGIIADGFHVHYANIRNAKRIKGDKLILVTDATAPAGATIDRFIFAGKTIYYRDGLCVDDQGTLSGSALTMIEAVANSVEHAGISLDETLRMATLYPARAIGVDHKLGSVEAGKVANLTVFTRDYKIIKTIVNGNEV</sequence>
<evidence type="ECO:0000256" key="4">
    <source>
        <dbReference type="ARBA" id="ARBA00023277"/>
    </source>
</evidence>
<proteinExistence type="inferred from homology"/>
<gene>
    <name evidence="10" type="ORF">EB241_14665</name>
</gene>
<evidence type="ECO:0000256" key="3">
    <source>
        <dbReference type="ARBA" id="ARBA00022801"/>
    </source>
</evidence>
<evidence type="ECO:0000259" key="9">
    <source>
        <dbReference type="Pfam" id="PF01979"/>
    </source>
</evidence>
<dbReference type="AlphaFoldDB" id="A0A3N6UXC7"/>
<protein>
    <submittedName>
        <fullName evidence="10">N-acetylglucosamine-6-phosphate deacetylase</fullName>
        <ecNumber evidence="10">3.5.1.25</ecNumber>
    </submittedName>
</protein>
<dbReference type="Pfam" id="PF01979">
    <property type="entry name" value="Amidohydro_1"/>
    <property type="match status" value="1"/>
</dbReference>
<feature type="binding site" evidence="8">
    <location>
        <position position="195"/>
    </location>
    <ligand>
        <name>Zn(2+)</name>
        <dbReference type="ChEBI" id="CHEBI:29105"/>
    </ligand>
</feature>
<accession>A0A3N6UXC7</accession>
<dbReference type="InterPro" id="IPR011059">
    <property type="entry name" value="Metal-dep_hydrolase_composite"/>
</dbReference>
<keyword evidence="11" id="KW-1185">Reference proteome</keyword>
<evidence type="ECO:0000256" key="6">
    <source>
        <dbReference type="PIRSR" id="PIRSR038994-1"/>
    </source>
</evidence>
<evidence type="ECO:0000256" key="8">
    <source>
        <dbReference type="PIRSR" id="PIRSR038994-3"/>
    </source>
</evidence>
<dbReference type="FunFam" id="3.20.20.140:FF:000004">
    <property type="entry name" value="N-acetylglucosamine-6-phosphate deacetylase"/>
    <property type="match status" value="1"/>
</dbReference>
<dbReference type="OrthoDB" id="9776488at2"/>
<dbReference type="GO" id="GO:0046872">
    <property type="term" value="F:metal ion binding"/>
    <property type="evidence" value="ECO:0007669"/>
    <property type="project" value="UniProtKB-KW"/>
</dbReference>
<dbReference type="Gene3D" id="3.20.20.140">
    <property type="entry name" value="Metal-dependent hydrolases"/>
    <property type="match status" value="1"/>
</dbReference>
<feature type="binding site" evidence="7">
    <location>
        <position position="142"/>
    </location>
    <ligand>
        <name>substrate</name>
    </ligand>
</feature>
<evidence type="ECO:0000256" key="7">
    <source>
        <dbReference type="PIRSR" id="PIRSR038994-2"/>
    </source>
</evidence>
<keyword evidence="2 8" id="KW-0479">Metal-binding</keyword>
<dbReference type="GO" id="GO:0006046">
    <property type="term" value="P:N-acetylglucosamine catabolic process"/>
    <property type="evidence" value="ECO:0007669"/>
    <property type="project" value="TreeGrafter"/>
</dbReference>